<feature type="transmembrane region" description="Helical" evidence="7">
    <location>
        <begin position="34"/>
        <end position="55"/>
    </location>
</feature>
<proteinExistence type="predicted"/>
<dbReference type="PANTHER" id="PTHR30482">
    <property type="entry name" value="HIGH-AFFINITY BRANCHED-CHAIN AMINO ACID TRANSPORT SYSTEM PERMEASE"/>
    <property type="match status" value="1"/>
</dbReference>
<keyword evidence="4 7" id="KW-1133">Transmembrane helix</keyword>
<dbReference type="GO" id="GO:0005886">
    <property type="term" value="C:plasma membrane"/>
    <property type="evidence" value="ECO:0007669"/>
    <property type="project" value="UniProtKB-SubCell"/>
</dbReference>
<evidence type="ECO:0000256" key="6">
    <source>
        <dbReference type="SAM" id="MobiDB-lite"/>
    </source>
</evidence>
<dbReference type="InterPro" id="IPR043428">
    <property type="entry name" value="LivM-like"/>
</dbReference>
<protein>
    <submittedName>
        <fullName evidence="8">Amino acid/amide ABC transporter membrane protein 2 (HAAT family)</fullName>
    </submittedName>
</protein>
<dbReference type="RefSeq" id="WP_106582863.1">
    <property type="nucleotide sequence ID" value="NZ_PYGA01000006.1"/>
</dbReference>
<evidence type="ECO:0000256" key="2">
    <source>
        <dbReference type="ARBA" id="ARBA00022475"/>
    </source>
</evidence>
<organism evidence="8 9">
    <name type="scientific">Murinocardiopsis flavida</name>
    <dbReference type="NCBI Taxonomy" id="645275"/>
    <lineage>
        <taxon>Bacteria</taxon>
        <taxon>Bacillati</taxon>
        <taxon>Actinomycetota</taxon>
        <taxon>Actinomycetes</taxon>
        <taxon>Streptosporangiales</taxon>
        <taxon>Nocardiopsidaceae</taxon>
        <taxon>Murinocardiopsis</taxon>
    </lineage>
</organism>
<dbReference type="PANTHER" id="PTHR30482:SF20">
    <property type="entry name" value="HIGH-AFFINITY BRANCHED-CHAIN AMINO ACID TRANSPORT SYSTEM PERMEASE PROTEIN LIVM"/>
    <property type="match status" value="1"/>
</dbReference>
<gene>
    <name evidence="8" type="ORF">CLV63_106184</name>
</gene>
<dbReference type="AlphaFoldDB" id="A0A2P8DLM5"/>
<feature type="transmembrane region" description="Helical" evidence="7">
    <location>
        <begin position="279"/>
        <end position="304"/>
    </location>
</feature>
<feature type="transmembrane region" description="Helical" evidence="7">
    <location>
        <begin position="61"/>
        <end position="81"/>
    </location>
</feature>
<dbReference type="CDD" id="cd06581">
    <property type="entry name" value="TM_PBP1_LivM_like"/>
    <property type="match status" value="1"/>
</dbReference>
<evidence type="ECO:0000256" key="5">
    <source>
        <dbReference type="ARBA" id="ARBA00023136"/>
    </source>
</evidence>
<evidence type="ECO:0000313" key="9">
    <source>
        <dbReference type="Proteomes" id="UP000240542"/>
    </source>
</evidence>
<dbReference type="GO" id="GO:0015658">
    <property type="term" value="F:branched-chain amino acid transmembrane transporter activity"/>
    <property type="evidence" value="ECO:0007669"/>
    <property type="project" value="InterPro"/>
</dbReference>
<evidence type="ECO:0000313" key="8">
    <source>
        <dbReference type="EMBL" id="PSK98136.1"/>
    </source>
</evidence>
<feature type="transmembrane region" description="Helical" evidence="7">
    <location>
        <begin position="93"/>
        <end position="109"/>
    </location>
</feature>
<dbReference type="InterPro" id="IPR001851">
    <property type="entry name" value="ABC_transp_permease"/>
</dbReference>
<dbReference type="OrthoDB" id="9814461at2"/>
<comment type="subcellular location">
    <subcellularLocation>
        <location evidence="1">Cell membrane</location>
        <topology evidence="1">Multi-pass membrane protein</topology>
    </subcellularLocation>
</comment>
<sequence length="360" mass="36217">MASPAPRPAADEVRPPAGPPAPVGTRARWSTVPLVVRHLVLAAGALAAVLLLIAATDTVNTMRIAAVGYSVLAIAGLQVLIGASGQVSLGHGAFMFIGAYTVALLVIRLPMLPLWVNLLITVAVSAAAGVVVGGATARLHGPYLAGATLALAVGLPSLAVRFPELLGGGNGLAFTTRGAPPALAATVSTAQWQAAAVWFTVLLALTVLATVSRGRLGRRMRAVRDDPLAAAAAGIPVGRTKVAAFVLSACCGGLAGACQGYLLGTATPSSFTLALSLSLLAALVFGGMGSLWGALWGGAALVYLEVWAEDAAHALSLGTSVTNNLPIVLFGLILIVVVLLRPDGVHGAVRDAAGAVRRAR</sequence>
<keyword evidence="3 7" id="KW-0812">Transmembrane</keyword>
<keyword evidence="9" id="KW-1185">Reference proteome</keyword>
<feature type="transmembrane region" description="Helical" evidence="7">
    <location>
        <begin position="324"/>
        <end position="340"/>
    </location>
</feature>
<keyword evidence="5 7" id="KW-0472">Membrane</keyword>
<feature type="transmembrane region" description="Helical" evidence="7">
    <location>
        <begin position="115"/>
        <end position="136"/>
    </location>
</feature>
<feature type="transmembrane region" description="Helical" evidence="7">
    <location>
        <begin position="143"/>
        <end position="162"/>
    </location>
</feature>
<evidence type="ECO:0000256" key="3">
    <source>
        <dbReference type="ARBA" id="ARBA00022692"/>
    </source>
</evidence>
<evidence type="ECO:0000256" key="4">
    <source>
        <dbReference type="ARBA" id="ARBA00022989"/>
    </source>
</evidence>
<dbReference type="Proteomes" id="UP000240542">
    <property type="component" value="Unassembled WGS sequence"/>
</dbReference>
<evidence type="ECO:0000256" key="7">
    <source>
        <dbReference type="SAM" id="Phobius"/>
    </source>
</evidence>
<comment type="caution">
    <text evidence="8">The sequence shown here is derived from an EMBL/GenBank/DDBJ whole genome shotgun (WGS) entry which is preliminary data.</text>
</comment>
<dbReference type="Pfam" id="PF02653">
    <property type="entry name" value="BPD_transp_2"/>
    <property type="match status" value="1"/>
</dbReference>
<keyword evidence="2" id="KW-1003">Cell membrane</keyword>
<accession>A0A2P8DLM5</accession>
<feature type="region of interest" description="Disordered" evidence="6">
    <location>
        <begin position="1"/>
        <end position="24"/>
    </location>
</feature>
<evidence type="ECO:0000256" key="1">
    <source>
        <dbReference type="ARBA" id="ARBA00004651"/>
    </source>
</evidence>
<reference evidence="8 9" key="1">
    <citation type="submission" date="2018-03" db="EMBL/GenBank/DDBJ databases">
        <title>Genomic Encyclopedia of Archaeal and Bacterial Type Strains, Phase II (KMG-II): from individual species to whole genera.</title>
        <authorList>
            <person name="Goeker M."/>
        </authorList>
    </citation>
    <scope>NUCLEOTIDE SEQUENCE [LARGE SCALE GENOMIC DNA]</scope>
    <source>
        <strain evidence="8 9">DSM 45312</strain>
    </source>
</reference>
<feature type="transmembrane region" description="Helical" evidence="7">
    <location>
        <begin position="190"/>
        <end position="211"/>
    </location>
</feature>
<name>A0A2P8DLM5_9ACTN</name>
<dbReference type="EMBL" id="PYGA01000006">
    <property type="protein sequence ID" value="PSK98136.1"/>
    <property type="molecule type" value="Genomic_DNA"/>
</dbReference>